<keyword evidence="2" id="KW-1185">Reference proteome</keyword>
<dbReference type="EMBL" id="CM042012">
    <property type="protein sequence ID" value="KAI3750395.1"/>
    <property type="molecule type" value="Genomic_DNA"/>
</dbReference>
<accession>A0ACB9DVA8</accession>
<reference evidence="2" key="1">
    <citation type="journal article" date="2022" name="Mol. Ecol. Resour.">
        <title>The genomes of chicory, endive, great burdock and yacon provide insights into Asteraceae palaeo-polyploidization history and plant inulin production.</title>
        <authorList>
            <person name="Fan W."/>
            <person name="Wang S."/>
            <person name="Wang H."/>
            <person name="Wang A."/>
            <person name="Jiang F."/>
            <person name="Liu H."/>
            <person name="Zhao H."/>
            <person name="Xu D."/>
            <person name="Zhang Y."/>
        </authorList>
    </citation>
    <scope>NUCLEOTIDE SEQUENCE [LARGE SCALE GENOMIC DNA]</scope>
    <source>
        <strain evidence="2">cv. Punajuju</strain>
    </source>
</reference>
<gene>
    <name evidence="1" type="ORF">L2E82_21030</name>
</gene>
<name>A0ACB9DVA8_CICIN</name>
<evidence type="ECO:0000313" key="2">
    <source>
        <dbReference type="Proteomes" id="UP001055811"/>
    </source>
</evidence>
<sequence length="596" mass="67738">MKKTISNLDRCSESRPLTIDENSERNHALQRLLEIERRNCQDLKQKSRLKWLIDGDENSKFFHGVINNKNRRHRINGLLINGRWTEDVTEIKTAVFEFFEDKFREPSANRPKFVNSNLRSITPQSAQELEALISVEEIKTAVWACGSDRAPGPDGYTFKFIKMFWDTIKADVVRFVRYFEEFGNLAVGCNSSFITLVPKTKDPNSLSDYRPISLIGCMYKIIAKILALRLKRVMNDIIGEVQTAYIEGRNILDGPLVTNEICSWAKKVKKKILLFKVDFDKAFDSINWEYLNSVLVQMGFGNKWCRWINGCLRSSRASVLVNGAPTKEFEITRGVRQGDPLSPFLFIIAMEGLNAALLSAREHDIFNGVKLPNNGPSVSHLFYADDALFIGEWSRSNVKNLARILRCFHAASGLKVNFSKSKVFGVGVSTNELNQYANILGCEVGHMPFKYLGVPVGANMNLKKNWKPVIDRFHSKLSLWKAKTLSFGGRVTLIKAVLGNLPTYYLSLYKAPIGVLDQLEKIRRKFIWGGDESNNKTRWVSWDKVIASKECGGLGVGSLQALNIGLLVKWWWRLKISTLSLWCQVITAIHNLPFII</sequence>
<protein>
    <submittedName>
        <fullName evidence="1">Uncharacterized protein</fullName>
    </submittedName>
</protein>
<dbReference type="Proteomes" id="UP001055811">
    <property type="component" value="Linkage Group LG04"/>
</dbReference>
<reference evidence="1 2" key="2">
    <citation type="journal article" date="2022" name="Mol. Ecol. Resour.">
        <title>The genomes of chicory, endive, great burdock and yacon provide insights into Asteraceae paleo-polyploidization history and plant inulin production.</title>
        <authorList>
            <person name="Fan W."/>
            <person name="Wang S."/>
            <person name="Wang H."/>
            <person name="Wang A."/>
            <person name="Jiang F."/>
            <person name="Liu H."/>
            <person name="Zhao H."/>
            <person name="Xu D."/>
            <person name="Zhang Y."/>
        </authorList>
    </citation>
    <scope>NUCLEOTIDE SEQUENCE [LARGE SCALE GENOMIC DNA]</scope>
    <source>
        <strain evidence="2">cv. Punajuju</strain>
        <tissue evidence="1">Leaves</tissue>
    </source>
</reference>
<proteinExistence type="predicted"/>
<comment type="caution">
    <text evidence="1">The sequence shown here is derived from an EMBL/GenBank/DDBJ whole genome shotgun (WGS) entry which is preliminary data.</text>
</comment>
<evidence type="ECO:0000313" key="1">
    <source>
        <dbReference type="EMBL" id="KAI3750395.1"/>
    </source>
</evidence>
<organism evidence="1 2">
    <name type="scientific">Cichorium intybus</name>
    <name type="common">Chicory</name>
    <dbReference type="NCBI Taxonomy" id="13427"/>
    <lineage>
        <taxon>Eukaryota</taxon>
        <taxon>Viridiplantae</taxon>
        <taxon>Streptophyta</taxon>
        <taxon>Embryophyta</taxon>
        <taxon>Tracheophyta</taxon>
        <taxon>Spermatophyta</taxon>
        <taxon>Magnoliopsida</taxon>
        <taxon>eudicotyledons</taxon>
        <taxon>Gunneridae</taxon>
        <taxon>Pentapetalae</taxon>
        <taxon>asterids</taxon>
        <taxon>campanulids</taxon>
        <taxon>Asterales</taxon>
        <taxon>Asteraceae</taxon>
        <taxon>Cichorioideae</taxon>
        <taxon>Cichorieae</taxon>
        <taxon>Cichoriinae</taxon>
        <taxon>Cichorium</taxon>
    </lineage>
</organism>